<evidence type="ECO:0000256" key="6">
    <source>
        <dbReference type="SAM" id="Phobius"/>
    </source>
</evidence>
<organism evidence="9 10">
    <name type="scientific">Abeliophyllum distichum</name>
    <dbReference type="NCBI Taxonomy" id="126358"/>
    <lineage>
        <taxon>Eukaryota</taxon>
        <taxon>Viridiplantae</taxon>
        <taxon>Streptophyta</taxon>
        <taxon>Embryophyta</taxon>
        <taxon>Tracheophyta</taxon>
        <taxon>Spermatophyta</taxon>
        <taxon>Magnoliopsida</taxon>
        <taxon>eudicotyledons</taxon>
        <taxon>Gunneridae</taxon>
        <taxon>Pentapetalae</taxon>
        <taxon>asterids</taxon>
        <taxon>lamiids</taxon>
        <taxon>Lamiales</taxon>
        <taxon>Oleaceae</taxon>
        <taxon>Forsythieae</taxon>
        <taxon>Abeliophyllum</taxon>
    </lineage>
</organism>
<dbReference type="PANTHER" id="PTHR24006:SF677">
    <property type="entry name" value="UBIQUITIN CARBOXYL-TERMINAL HYDROLASE 19"/>
    <property type="match status" value="1"/>
</dbReference>
<comment type="caution">
    <text evidence="9">The sequence shown here is derived from an EMBL/GenBank/DDBJ whole genome shotgun (WGS) entry which is preliminary data.</text>
</comment>
<keyword evidence="9" id="KW-0378">Hydrolase</keyword>
<dbReference type="FunFam" id="3.90.70.10:FF:000026">
    <property type="entry name" value="Ubiquitin carboxyl-terminal hydrolase 15"/>
    <property type="match status" value="1"/>
</dbReference>
<keyword evidence="3 5" id="KW-0863">Zinc-finger</keyword>
<evidence type="ECO:0000256" key="2">
    <source>
        <dbReference type="ARBA" id="ARBA00022723"/>
    </source>
</evidence>
<evidence type="ECO:0000259" key="7">
    <source>
        <dbReference type="PROSITE" id="PS50235"/>
    </source>
</evidence>
<dbReference type="InterPro" id="IPR018200">
    <property type="entry name" value="USP_CS"/>
</dbReference>
<evidence type="ECO:0000313" key="10">
    <source>
        <dbReference type="Proteomes" id="UP001604336"/>
    </source>
</evidence>
<feature type="transmembrane region" description="Helical" evidence="6">
    <location>
        <begin position="9"/>
        <end position="28"/>
    </location>
</feature>
<keyword evidence="6" id="KW-0812">Transmembrane</keyword>
<dbReference type="GO" id="GO:0016787">
    <property type="term" value="F:hydrolase activity"/>
    <property type="evidence" value="ECO:0007669"/>
    <property type="project" value="UniProtKB-KW"/>
</dbReference>
<dbReference type="SUPFAM" id="SSF54001">
    <property type="entry name" value="Cysteine proteinases"/>
    <property type="match status" value="1"/>
</dbReference>
<dbReference type="InterPro" id="IPR002893">
    <property type="entry name" value="Znf_MYND"/>
</dbReference>
<dbReference type="InterPro" id="IPR038765">
    <property type="entry name" value="Papain-like_cys_pep_sf"/>
</dbReference>
<dbReference type="PROSITE" id="PS50865">
    <property type="entry name" value="ZF_MYND_2"/>
    <property type="match status" value="1"/>
</dbReference>
<keyword evidence="6" id="KW-0472">Membrane</keyword>
<name>A0ABD1TXM1_9LAMI</name>
<dbReference type="InterPro" id="IPR028889">
    <property type="entry name" value="USP"/>
</dbReference>
<evidence type="ECO:0000256" key="5">
    <source>
        <dbReference type="PROSITE-ProRule" id="PRU00134"/>
    </source>
</evidence>
<evidence type="ECO:0000256" key="4">
    <source>
        <dbReference type="ARBA" id="ARBA00022833"/>
    </source>
</evidence>
<proteinExistence type="inferred from homology"/>
<evidence type="ECO:0000313" key="9">
    <source>
        <dbReference type="EMBL" id="KAL2517479.1"/>
    </source>
</evidence>
<keyword evidence="4" id="KW-0862">Zinc</keyword>
<dbReference type="PROSITE" id="PS00972">
    <property type="entry name" value="USP_1"/>
    <property type="match status" value="1"/>
</dbReference>
<dbReference type="InterPro" id="IPR050164">
    <property type="entry name" value="Peptidase_C19"/>
</dbReference>
<dbReference type="Pfam" id="PF01753">
    <property type="entry name" value="zf-MYND"/>
    <property type="match status" value="1"/>
</dbReference>
<evidence type="ECO:0000256" key="1">
    <source>
        <dbReference type="ARBA" id="ARBA00009085"/>
    </source>
</evidence>
<keyword evidence="2" id="KW-0479">Metal-binding</keyword>
<gene>
    <name evidence="9" type="ORF">Adt_13726</name>
</gene>
<feature type="domain" description="MYND-type" evidence="8">
    <location>
        <begin position="66"/>
        <end position="102"/>
    </location>
</feature>
<dbReference type="Proteomes" id="UP001604336">
    <property type="component" value="Unassembled WGS sequence"/>
</dbReference>
<dbReference type="AlphaFoldDB" id="A0ABD1TXM1"/>
<protein>
    <submittedName>
        <fullName evidence="9">Ubiquitin carboxyl-terminal hydrolase 19</fullName>
    </submittedName>
</protein>
<dbReference type="GO" id="GO:0008270">
    <property type="term" value="F:zinc ion binding"/>
    <property type="evidence" value="ECO:0007669"/>
    <property type="project" value="UniProtKB-KW"/>
</dbReference>
<dbReference type="Gene3D" id="6.10.140.2220">
    <property type="match status" value="1"/>
</dbReference>
<sequence length="847" mass="93855">MHVEVDLNWFLRFIVTPFLVAFGLLHIVRNTASKYFVVDSNSESDYSFDRKKEKMADAGGGAADLCVVCERITKKQCARCKMVKYCSEACQKSHWSEHKKKCNDLQLSHKANSMQSAPVLRGRKASLVPAGGSSKIFKQPKEILFPYEEFVELFNWDKPGFTPCGLLNCGNSCFANVVLQCLAYTRPLVAYLLEKGHRRECQHDDWCFMCEFQTHVERASRSLQPFSPINILSRLPNIGGNLGYGKQEDAHEFMRFAIDTMQSVCLDEFGGEKAVHPRSQETTLIQHIFGGHLQSQVICTNCDNVSNQFENMMDLTVEIHGNAASLEECLDQFTAKEWLDGDNMYKCDGCNDYVMACKRLVVRRAPNILTIALKRFQSGRFGKLNKRVTFPETLNLSPYMNESEDGNDIYKLYAVIVHVDMLNASFFGHYICYVKDFRGNWYRIDDCKVARVDLDEVLSQGAYMLLYNRICPRPSCLLPAESLRKEEKENMKIEVHSSLKQPAECFSPVGCLNSPVDSGPLASVKFSGSKISNDEEDLSSSTDSVDARGDIEMADSEASPSIVKDVECLYSNGCFVAPGEVDCAANEHAHQPATGNISVVCTSSTQSEVQNIKPSSPLTDVENVSGGSKNVNEGLLEISGEDYSDTQNHISETGNKAHDVSAMAFTSDKVHDALNSTNFISTPWIAKNENNISSPHGIQVVARKSNGVSSSGVKLKPFLAPGFLGKRPRNKCVEQEGISELASNGHLNRQTNGIAKPHLTCQNGFLFQDEEKRYSGRSCSSDNLDGRTGMFDSDTEMASVGSDMSISLENGISSNPIAFCNGTKLDNTNERLMIGGQNLIFRGKSHG</sequence>
<feature type="domain" description="USP" evidence="7">
    <location>
        <begin position="164"/>
        <end position="470"/>
    </location>
</feature>
<comment type="similarity">
    <text evidence="1">Belongs to the peptidase C19 family.</text>
</comment>
<dbReference type="Pfam" id="PF00443">
    <property type="entry name" value="UCH"/>
    <property type="match status" value="1"/>
</dbReference>
<dbReference type="EMBL" id="JBFOLK010000004">
    <property type="protein sequence ID" value="KAL2517479.1"/>
    <property type="molecule type" value="Genomic_DNA"/>
</dbReference>
<dbReference type="PROSITE" id="PS50235">
    <property type="entry name" value="USP_3"/>
    <property type="match status" value="1"/>
</dbReference>
<dbReference type="InterPro" id="IPR001394">
    <property type="entry name" value="Peptidase_C19_UCH"/>
</dbReference>
<dbReference type="PROSITE" id="PS01360">
    <property type="entry name" value="ZF_MYND_1"/>
    <property type="match status" value="1"/>
</dbReference>
<evidence type="ECO:0000259" key="8">
    <source>
        <dbReference type="PROSITE" id="PS50865"/>
    </source>
</evidence>
<dbReference type="CDD" id="cd02661">
    <property type="entry name" value="Peptidase_C19E"/>
    <property type="match status" value="1"/>
</dbReference>
<reference evidence="10" key="1">
    <citation type="submission" date="2024-07" db="EMBL/GenBank/DDBJ databases">
        <title>Two chromosome-level genome assemblies of Korean endemic species Abeliophyllum distichum and Forsythia ovata (Oleaceae).</title>
        <authorList>
            <person name="Jang H."/>
        </authorList>
    </citation>
    <scope>NUCLEOTIDE SEQUENCE [LARGE SCALE GENOMIC DNA]</scope>
</reference>
<dbReference type="PANTHER" id="PTHR24006">
    <property type="entry name" value="UBIQUITIN CARBOXYL-TERMINAL HYDROLASE"/>
    <property type="match status" value="1"/>
</dbReference>
<accession>A0ABD1TXM1</accession>
<keyword evidence="6" id="KW-1133">Transmembrane helix</keyword>
<dbReference type="SUPFAM" id="SSF144232">
    <property type="entry name" value="HIT/MYND zinc finger-like"/>
    <property type="match status" value="1"/>
</dbReference>
<dbReference type="Gene3D" id="3.90.70.10">
    <property type="entry name" value="Cysteine proteinases"/>
    <property type="match status" value="1"/>
</dbReference>
<evidence type="ECO:0000256" key="3">
    <source>
        <dbReference type="ARBA" id="ARBA00022771"/>
    </source>
</evidence>
<keyword evidence="10" id="KW-1185">Reference proteome</keyword>